<evidence type="ECO:0000313" key="3">
    <source>
        <dbReference type="EMBL" id="KAF7189089.1"/>
    </source>
</evidence>
<dbReference type="EMBL" id="JABCIY010000194">
    <property type="protein sequence ID" value="KAF7189089.1"/>
    <property type="molecule type" value="Genomic_DNA"/>
</dbReference>
<dbReference type="InterPro" id="IPR001810">
    <property type="entry name" value="F-box_dom"/>
</dbReference>
<feature type="compositionally biased region" description="Low complexity" evidence="1">
    <location>
        <begin position="9"/>
        <end position="23"/>
    </location>
</feature>
<feature type="domain" description="F-box" evidence="2">
    <location>
        <begin position="34"/>
        <end position="84"/>
    </location>
</feature>
<feature type="region of interest" description="Disordered" evidence="1">
    <location>
        <begin position="1"/>
        <end position="34"/>
    </location>
</feature>
<dbReference type="OrthoDB" id="3642669at2759"/>
<sequence length="325" mass="36861">MSQTPLPSPSSTKTATHASTTVTQPNTTPSKVPTRSLLDLPVEIKTNILSRLQPSEIQIFRATCKHARDLVDEPSNANELYQPSQARNLERLSGCISRLCNLHGLNLLDALSIWIAQRGILVDSDSRVAYLKPFLELWSAQRPISVSRKYRAMVTLVMLADTLMNTYIQAHLNEDGYEKFIPLLNEADYEAYVEGLLAKWDRFNVKKNLKRYYIDKPTIKSWFRAIASDPSSLAGPDYMDEPQHVLTDLRHLGPDSDTREVSNYILKGHPSAHLLGLPDIPKSLPHFGFCVRTVHAKRLLDLAYERGQKISEKDKAFILEQTYLY</sequence>
<keyword evidence="4" id="KW-1185">Reference proteome</keyword>
<organism evidence="3 4">
    <name type="scientific">Pseudocercospora fuligena</name>
    <dbReference type="NCBI Taxonomy" id="685502"/>
    <lineage>
        <taxon>Eukaryota</taxon>
        <taxon>Fungi</taxon>
        <taxon>Dikarya</taxon>
        <taxon>Ascomycota</taxon>
        <taxon>Pezizomycotina</taxon>
        <taxon>Dothideomycetes</taxon>
        <taxon>Dothideomycetidae</taxon>
        <taxon>Mycosphaerellales</taxon>
        <taxon>Mycosphaerellaceae</taxon>
        <taxon>Pseudocercospora</taxon>
    </lineage>
</organism>
<protein>
    <recommendedName>
        <fullName evidence="2">F-box domain-containing protein</fullName>
    </recommendedName>
</protein>
<feature type="compositionally biased region" description="Polar residues" evidence="1">
    <location>
        <begin position="24"/>
        <end position="33"/>
    </location>
</feature>
<proteinExistence type="predicted"/>
<reference evidence="3" key="1">
    <citation type="submission" date="2020-04" db="EMBL/GenBank/DDBJ databases">
        <title>Draft genome resource of the tomato pathogen Pseudocercospora fuligena.</title>
        <authorList>
            <person name="Zaccaron A."/>
        </authorList>
    </citation>
    <scope>NUCLEOTIDE SEQUENCE</scope>
    <source>
        <strain evidence="3">PF001</strain>
    </source>
</reference>
<dbReference type="SMART" id="SM00256">
    <property type="entry name" value="FBOX"/>
    <property type="match status" value="1"/>
</dbReference>
<dbReference type="SUPFAM" id="SSF81383">
    <property type="entry name" value="F-box domain"/>
    <property type="match status" value="1"/>
</dbReference>
<evidence type="ECO:0000259" key="2">
    <source>
        <dbReference type="PROSITE" id="PS50181"/>
    </source>
</evidence>
<dbReference type="InterPro" id="IPR036047">
    <property type="entry name" value="F-box-like_dom_sf"/>
</dbReference>
<accession>A0A8H6VIB6</accession>
<gene>
    <name evidence="3" type="ORF">HII31_09511</name>
</gene>
<dbReference type="Pfam" id="PF00646">
    <property type="entry name" value="F-box"/>
    <property type="match status" value="1"/>
</dbReference>
<dbReference type="Proteomes" id="UP000660729">
    <property type="component" value="Unassembled WGS sequence"/>
</dbReference>
<name>A0A8H6VIB6_9PEZI</name>
<dbReference type="PROSITE" id="PS50181">
    <property type="entry name" value="FBOX"/>
    <property type="match status" value="1"/>
</dbReference>
<comment type="caution">
    <text evidence="3">The sequence shown here is derived from an EMBL/GenBank/DDBJ whole genome shotgun (WGS) entry which is preliminary data.</text>
</comment>
<evidence type="ECO:0000256" key="1">
    <source>
        <dbReference type="SAM" id="MobiDB-lite"/>
    </source>
</evidence>
<dbReference type="AlphaFoldDB" id="A0A8H6VIB6"/>
<evidence type="ECO:0000313" key="4">
    <source>
        <dbReference type="Proteomes" id="UP000660729"/>
    </source>
</evidence>